<keyword evidence="1" id="KW-1133">Transmembrane helix</keyword>
<protein>
    <submittedName>
        <fullName evidence="2">Uncharacterized protein</fullName>
    </submittedName>
</protein>
<keyword evidence="1" id="KW-0472">Membrane</keyword>
<dbReference type="AlphaFoldDB" id="A0A840YF20"/>
<dbReference type="Proteomes" id="UP000527143">
    <property type="component" value="Unassembled WGS sequence"/>
</dbReference>
<sequence length="45" mass="5150">MSENALIMLAAILFYPGIVLLVAITGPHNETERRELRQRGKRRKS</sequence>
<keyword evidence="3" id="KW-1185">Reference proteome</keyword>
<dbReference type="EMBL" id="JACIJF010000001">
    <property type="protein sequence ID" value="MBB5709368.1"/>
    <property type="molecule type" value="Genomic_DNA"/>
</dbReference>
<gene>
    <name evidence="2" type="ORF">FHT02_000574</name>
</gene>
<evidence type="ECO:0000256" key="1">
    <source>
        <dbReference type="SAM" id="Phobius"/>
    </source>
</evidence>
<dbReference type="RefSeq" id="WP_184083998.1">
    <property type="nucleotide sequence ID" value="NZ_JACIJF010000001.1"/>
</dbReference>
<evidence type="ECO:0000313" key="2">
    <source>
        <dbReference type="EMBL" id="MBB5709368.1"/>
    </source>
</evidence>
<comment type="caution">
    <text evidence="2">The sequence shown here is derived from an EMBL/GenBank/DDBJ whole genome shotgun (WGS) entry which is preliminary data.</text>
</comment>
<proteinExistence type="predicted"/>
<organism evidence="2 3">
    <name type="scientific">Sphingomonas xinjiangensis</name>
    <dbReference type="NCBI Taxonomy" id="643568"/>
    <lineage>
        <taxon>Bacteria</taxon>
        <taxon>Pseudomonadati</taxon>
        <taxon>Pseudomonadota</taxon>
        <taxon>Alphaproteobacteria</taxon>
        <taxon>Sphingomonadales</taxon>
        <taxon>Sphingomonadaceae</taxon>
        <taxon>Sphingomonas</taxon>
    </lineage>
</organism>
<feature type="transmembrane region" description="Helical" evidence="1">
    <location>
        <begin position="6"/>
        <end position="24"/>
    </location>
</feature>
<name>A0A840YF20_9SPHN</name>
<evidence type="ECO:0000313" key="3">
    <source>
        <dbReference type="Proteomes" id="UP000527143"/>
    </source>
</evidence>
<accession>A0A840YF20</accession>
<reference evidence="2 3" key="1">
    <citation type="submission" date="2020-08" db="EMBL/GenBank/DDBJ databases">
        <title>Genomic Encyclopedia of Type Strains, Phase IV (KMG-IV): sequencing the most valuable type-strain genomes for metagenomic binning, comparative biology and taxonomic classification.</title>
        <authorList>
            <person name="Goeker M."/>
        </authorList>
    </citation>
    <scope>NUCLEOTIDE SEQUENCE [LARGE SCALE GENOMIC DNA]</scope>
    <source>
        <strain evidence="2 3">DSM 26736</strain>
    </source>
</reference>
<keyword evidence="1" id="KW-0812">Transmembrane</keyword>